<dbReference type="AlphaFoldDB" id="A0AA88XHH4"/>
<reference evidence="1" key="1">
    <citation type="submission" date="2019-08" db="EMBL/GenBank/DDBJ databases">
        <title>The improved chromosome-level genome for the pearl oyster Pinctada fucata martensii using PacBio sequencing and Hi-C.</title>
        <authorList>
            <person name="Zheng Z."/>
        </authorList>
    </citation>
    <scope>NUCLEOTIDE SEQUENCE</scope>
    <source>
        <strain evidence="1">ZZ-2019</strain>
        <tissue evidence="1">Adductor muscle</tissue>
    </source>
</reference>
<proteinExistence type="predicted"/>
<organism evidence="1 2">
    <name type="scientific">Pinctada imbricata</name>
    <name type="common">Atlantic pearl-oyster</name>
    <name type="synonym">Pinctada martensii</name>
    <dbReference type="NCBI Taxonomy" id="66713"/>
    <lineage>
        <taxon>Eukaryota</taxon>
        <taxon>Metazoa</taxon>
        <taxon>Spiralia</taxon>
        <taxon>Lophotrochozoa</taxon>
        <taxon>Mollusca</taxon>
        <taxon>Bivalvia</taxon>
        <taxon>Autobranchia</taxon>
        <taxon>Pteriomorphia</taxon>
        <taxon>Pterioida</taxon>
        <taxon>Pterioidea</taxon>
        <taxon>Pteriidae</taxon>
        <taxon>Pinctada</taxon>
    </lineage>
</organism>
<sequence>MSQQKMEQPHYQQKLPYDLKRANKEVYLVVRFRRESLEKIRTSCCKQIKVIEGYHGRVLGLSDDVKVYEDTASRWPSDRAMMLLQFDTEREAQLWLDSDNKFKNKDFPNPSDTLEIFRIPTRYIVQQEKDYLTICMEEMANIKDPRAMNEDYINPVAKCMDTFGVAHGCCFAPEGATGVRSSYLKKDSLIVLHRLKSKEHFENLYYSKPLEDLKKKKQTLCDSNVVVFQLNPDLKKSYAS</sequence>
<dbReference type="EMBL" id="VSWD01000012">
    <property type="protein sequence ID" value="KAK3085397.1"/>
    <property type="molecule type" value="Genomic_DNA"/>
</dbReference>
<evidence type="ECO:0000313" key="2">
    <source>
        <dbReference type="Proteomes" id="UP001186944"/>
    </source>
</evidence>
<protein>
    <submittedName>
        <fullName evidence="1">Uncharacterized protein</fullName>
    </submittedName>
</protein>
<keyword evidence="2" id="KW-1185">Reference proteome</keyword>
<accession>A0AA88XHH4</accession>
<name>A0AA88XHH4_PINIB</name>
<comment type="caution">
    <text evidence="1">The sequence shown here is derived from an EMBL/GenBank/DDBJ whole genome shotgun (WGS) entry which is preliminary data.</text>
</comment>
<dbReference type="Proteomes" id="UP001186944">
    <property type="component" value="Unassembled WGS sequence"/>
</dbReference>
<gene>
    <name evidence="1" type="ORF">FSP39_002730</name>
</gene>
<evidence type="ECO:0000313" key="1">
    <source>
        <dbReference type="EMBL" id="KAK3085397.1"/>
    </source>
</evidence>